<dbReference type="Gene3D" id="3.40.50.1820">
    <property type="entry name" value="alpha/beta hydrolase"/>
    <property type="match status" value="1"/>
</dbReference>
<feature type="signal peptide" evidence="4">
    <location>
        <begin position="1"/>
        <end position="28"/>
    </location>
</feature>
<name>A0A5C4VSE4_9ACTN</name>
<evidence type="ECO:0000313" key="7">
    <source>
        <dbReference type="EMBL" id="TNM38455.1"/>
    </source>
</evidence>
<dbReference type="InterPro" id="IPR051601">
    <property type="entry name" value="Serine_prot/Carboxylest_S33"/>
</dbReference>
<evidence type="ECO:0000256" key="1">
    <source>
        <dbReference type="ARBA" id="ARBA00010088"/>
    </source>
</evidence>
<dbReference type="InterPro" id="IPR013595">
    <property type="entry name" value="Pept_S33_TAP-like_C"/>
</dbReference>
<dbReference type="Pfam" id="PF08386">
    <property type="entry name" value="Abhydrolase_4"/>
    <property type="match status" value="1"/>
</dbReference>
<feature type="domain" description="AB hydrolase-1" evidence="5">
    <location>
        <begin position="104"/>
        <end position="281"/>
    </location>
</feature>
<evidence type="ECO:0000256" key="2">
    <source>
        <dbReference type="ARBA" id="ARBA00022801"/>
    </source>
</evidence>
<feature type="region of interest" description="Disordered" evidence="3">
    <location>
        <begin position="497"/>
        <end position="518"/>
    </location>
</feature>
<keyword evidence="4" id="KW-0732">Signal</keyword>
<feature type="domain" description="Peptidase S33 tripeptidyl aminopeptidase-like C-terminal" evidence="6">
    <location>
        <begin position="401"/>
        <end position="496"/>
    </location>
</feature>
<dbReference type="PANTHER" id="PTHR43248:SF25">
    <property type="entry name" value="AB HYDROLASE-1 DOMAIN-CONTAINING PROTEIN-RELATED"/>
    <property type="match status" value="1"/>
</dbReference>
<feature type="chain" id="PRO_5038348309" evidence="4">
    <location>
        <begin position="29"/>
        <end position="543"/>
    </location>
</feature>
<comment type="caution">
    <text evidence="7">The sequence shown here is derived from an EMBL/GenBank/DDBJ whole genome shotgun (WGS) entry which is preliminary data.</text>
</comment>
<evidence type="ECO:0000259" key="5">
    <source>
        <dbReference type="Pfam" id="PF00561"/>
    </source>
</evidence>
<dbReference type="Pfam" id="PF00561">
    <property type="entry name" value="Abhydrolase_1"/>
    <property type="match status" value="1"/>
</dbReference>
<evidence type="ECO:0000256" key="3">
    <source>
        <dbReference type="SAM" id="MobiDB-lite"/>
    </source>
</evidence>
<dbReference type="Proteomes" id="UP000313231">
    <property type="component" value="Unassembled WGS sequence"/>
</dbReference>
<dbReference type="InterPro" id="IPR029058">
    <property type="entry name" value="AB_hydrolase_fold"/>
</dbReference>
<dbReference type="InterPro" id="IPR000073">
    <property type="entry name" value="AB_hydrolase_1"/>
</dbReference>
<reference evidence="7 8" key="1">
    <citation type="journal article" date="2016" name="Int. J. Syst. Evol. Microbiol.">
        <title>Nocardioides albidus sp. nov., an actinobacterium isolated from garden soil.</title>
        <authorList>
            <person name="Singh H."/>
            <person name="Du J."/>
            <person name="Trinh H."/>
            <person name="Won K."/>
            <person name="Yang J.E."/>
            <person name="Yin C."/>
            <person name="Kook M."/>
            <person name="Yi T.H."/>
        </authorList>
    </citation>
    <scope>NUCLEOTIDE SEQUENCE [LARGE SCALE GENOMIC DNA]</scope>
    <source>
        <strain evidence="7 8">CCTCC AB 2015297</strain>
    </source>
</reference>
<sequence>MKRALTIVASVATATALLVPGGSGSATAQVPTVRQAPQAAKPYTPPPPVWGACTEPRLVKAGAQCAMLQVPLDYDKPKGKKIQIAISRVLHTDPDYKGMIAANPGGPGGSGLGMALLGQEDALATVGAKYDWYGFDPRGVGSSTPSLSCNPDYKGAGYDRPDYVPTKSKDMRWWQRVTKRYAKACSTSDAKRLLKHMHTTDVAQDLNSLRKAVGAPKLNYYGFSYGTYLGQVYATMFPKKVGRFVWDGVLNADRAFYESNVDQNIAFDKNIRTYFAWLAQNDAVYGLGTSGKMIRKGYYKLLNRLDKQPAAGGLLGPDELSDVMLSAGYYVYGWPRIGAAYAKLVKTGDASDLIKMYAGPGDDNGFAVYNAVQCTDAVWPNWKKTEADAWRVHKKRPFLTWGNTWYNAPCLNWPAPSRKAFDVSGKKVKSRILMIAETHDAATVFSGAVATRKAFKTSFLIEGVGGTTHSGSLSGVACTDDLIASYLDTGILPKRTKHKRSDLKCPPVQPKPAAARGTAPQLIDDAMSADLRRLLLEAQASGR</sequence>
<evidence type="ECO:0000313" key="8">
    <source>
        <dbReference type="Proteomes" id="UP000313231"/>
    </source>
</evidence>
<protein>
    <submittedName>
        <fullName evidence="7">Alpha/beta hydrolase</fullName>
    </submittedName>
</protein>
<accession>A0A5C4VSE4</accession>
<dbReference type="AlphaFoldDB" id="A0A5C4VSE4"/>
<keyword evidence="8" id="KW-1185">Reference proteome</keyword>
<dbReference type="PANTHER" id="PTHR43248">
    <property type="entry name" value="2-SUCCINYL-6-HYDROXY-2,4-CYCLOHEXADIENE-1-CARBOXYLATE SYNTHASE"/>
    <property type="match status" value="1"/>
</dbReference>
<keyword evidence="2 7" id="KW-0378">Hydrolase</keyword>
<organism evidence="7 8">
    <name type="scientific">Nocardioides albidus</name>
    <dbReference type="NCBI Taxonomy" id="1517589"/>
    <lineage>
        <taxon>Bacteria</taxon>
        <taxon>Bacillati</taxon>
        <taxon>Actinomycetota</taxon>
        <taxon>Actinomycetes</taxon>
        <taxon>Propionibacteriales</taxon>
        <taxon>Nocardioidaceae</taxon>
        <taxon>Nocardioides</taxon>
    </lineage>
</organism>
<proteinExistence type="inferred from homology"/>
<evidence type="ECO:0000256" key="4">
    <source>
        <dbReference type="SAM" id="SignalP"/>
    </source>
</evidence>
<evidence type="ECO:0000259" key="6">
    <source>
        <dbReference type="Pfam" id="PF08386"/>
    </source>
</evidence>
<dbReference type="RefSeq" id="WP_139623567.1">
    <property type="nucleotide sequence ID" value="NZ_VDMP01000025.1"/>
</dbReference>
<dbReference type="EMBL" id="VDMP01000025">
    <property type="protein sequence ID" value="TNM38455.1"/>
    <property type="molecule type" value="Genomic_DNA"/>
</dbReference>
<dbReference type="OrthoDB" id="3930934at2"/>
<gene>
    <name evidence="7" type="ORF">FHP29_14490</name>
</gene>
<dbReference type="SUPFAM" id="SSF53474">
    <property type="entry name" value="alpha/beta-Hydrolases"/>
    <property type="match status" value="1"/>
</dbReference>
<comment type="similarity">
    <text evidence="1">Belongs to the peptidase S33 family.</text>
</comment>
<dbReference type="GO" id="GO:0016787">
    <property type="term" value="F:hydrolase activity"/>
    <property type="evidence" value="ECO:0007669"/>
    <property type="project" value="UniProtKB-KW"/>
</dbReference>